<dbReference type="PANTHER" id="PTHR14344:SF3">
    <property type="entry name" value="WD REPEAT-CONTAINING PROTEIN 6"/>
    <property type="match status" value="1"/>
</dbReference>
<dbReference type="Proteomes" id="UP001652622">
    <property type="component" value="Unplaced"/>
</dbReference>
<dbReference type="CTD" id="11180"/>
<evidence type="ECO:0000313" key="15">
    <source>
        <dbReference type="RefSeq" id="XP_034287580.1"/>
    </source>
</evidence>
<dbReference type="RefSeq" id="XP_034287580.1">
    <property type="nucleotide sequence ID" value="XM_034431689.1"/>
</dbReference>
<dbReference type="RefSeq" id="XP_034287578.1">
    <property type="nucleotide sequence ID" value="XM_034431687.1"/>
</dbReference>
<keyword evidence="5" id="KW-0677">Repeat</keyword>
<evidence type="ECO:0000256" key="7">
    <source>
        <dbReference type="ARBA" id="ARBA00040154"/>
    </source>
</evidence>
<dbReference type="OMA" id="IIVWSCF"/>
<accession>A0A6P9CWH0</accession>
<keyword evidence="12" id="KW-1185">Reference proteome</keyword>
<dbReference type="SUPFAM" id="SSF50978">
    <property type="entry name" value="WD40 repeat-like"/>
    <property type="match status" value="2"/>
</dbReference>
<dbReference type="InterPro" id="IPR051973">
    <property type="entry name" value="tRNA_Anticodon_Mtase-Reg"/>
</dbReference>
<gene>
    <name evidence="13 14 15 16 17" type="primary">WDR6</name>
</gene>
<name>A0A6P9CWH0_PANGU</name>
<dbReference type="GO" id="GO:0030488">
    <property type="term" value="P:tRNA methylation"/>
    <property type="evidence" value="ECO:0007669"/>
    <property type="project" value="TreeGrafter"/>
</dbReference>
<reference evidence="13 14" key="1">
    <citation type="submission" date="2025-04" db="UniProtKB">
        <authorList>
            <consortium name="RefSeq"/>
        </authorList>
    </citation>
    <scope>IDENTIFICATION</scope>
    <source>
        <tissue evidence="13 14">Blood</tissue>
    </source>
</reference>
<evidence type="ECO:0000313" key="13">
    <source>
        <dbReference type="RefSeq" id="XP_034287578.1"/>
    </source>
</evidence>
<dbReference type="InterPro" id="IPR036322">
    <property type="entry name" value="WD40_repeat_dom_sf"/>
</dbReference>
<organism evidence="12 14">
    <name type="scientific">Pantherophis guttatus</name>
    <name type="common">Corn snake</name>
    <name type="synonym">Elaphe guttata</name>
    <dbReference type="NCBI Taxonomy" id="94885"/>
    <lineage>
        <taxon>Eukaryota</taxon>
        <taxon>Metazoa</taxon>
        <taxon>Chordata</taxon>
        <taxon>Craniata</taxon>
        <taxon>Vertebrata</taxon>
        <taxon>Euteleostomi</taxon>
        <taxon>Lepidosauria</taxon>
        <taxon>Squamata</taxon>
        <taxon>Bifurcata</taxon>
        <taxon>Unidentata</taxon>
        <taxon>Episquamata</taxon>
        <taxon>Toxicofera</taxon>
        <taxon>Serpentes</taxon>
        <taxon>Colubroidea</taxon>
        <taxon>Colubridae</taxon>
        <taxon>Colubrinae</taxon>
        <taxon>Pantherophis</taxon>
    </lineage>
</organism>
<evidence type="ECO:0000256" key="11">
    <source>
        <dbReference type="PROSITE-ProRule" id="PRU00221"/>
    </source>
</evidence>
<dbReference type="RefSeq" id="XP_034287579.1">
    <property type="nucleotide sequence ID" value="XM_034431688.1"/>
</dbReference>
<evidence type="ECO:0000256" key="5">
    <source>
        <dbReference type="ARBA" id="ARBA00022737"/>
    </source>
</evidence>
<dbReference type="InterPro" id="IPR015943">
    <property type="entry name" value="WD40/YVTN_repeat-like_dom_sf"/>
</dbReference>
<evidence type="ECO:0000256" key="4">
    <source>
        <dbReference type="ARBA" id="ARBA00022694"/>
    </source>
</evidence>
<dbReference type="InterPro" id="IPR001680">
    <property type="entry name" value="WD40_rpt"/>
</dbReference>
<evidence type="ECO:0000256" key="8">
    <source>
        <dbReference type="ARBA" id="ARBA00041816"/>
    </source>
</evidence>
<feature type="repeat" description="WD" evidence="11">
    <location>
        <begin position="199"/>
        <end position="232"/>
    </location>
</feature>
<dbReference type="RefSeq" id="XP_034287581.1">
    <property type="nucleotide sequence ID" value="XM_034431690.1"/>
</dbReference>
<dbReference type="Gene3D" id="2.130.10.10">
    <property type="entry name" value="YVTN repeat-like/Quinoprotein amine dehydrogenase"/>
    <property type="match status" value="3"/>
</dbReference>
<keyword evidence="2" id="KW-0963">Cytoplasm</keyword>
<evidence type="ECO:0000256" key="10">
    <source>
        <dbReference type="ARBA" id="ARBA00047056"/>
    </source>
</evidence>
<evidence type="ECO:0000313" key="17">
    <source>
        <dbReference type="RefSeq" id="XP_060540287.1"/>
    </source>
</evidence>
<evidence type="ECO:0000256" key="1">
    <source>
        <dbReference type="ARBA" id="ARBA00004496"/>
    </source>
</evidence>
<evidence type="ECO:0000313" key="12">
    <source>
        <dbReference type="Proteomes" id="UP001652622"/>
    </source>
</evidence>
<evidence type="ECO:0000313" key="16">
    <source>
        <dbReference type="RefSeq" id="XP_034287581.1"/>
    </source>
</evidence>
<evidence type="ECO:0000256" key="6">
    <source>
        <dbReference type="ARBA" id="ARBA00038255"/>
    </source>
</evidence>
<keyword evidence="4" id="KW-0819">tRNA processing</keyword>
<dbReference type="AlphaFoldDB" id="A0A6P9CWH0"/>
<evidence type="ECO:0000313" key="14">
    <source>
        <dbReference type="RefSeq" id="XP_034287579.1"/>
    </source>
</evidence>
<dbReference type="GO" id="GO:0005737">
    <property type="term" value="C:cytoplasm"/>
    <property type="evidence" value="ECO:0007669"/>
    <property type="project" value="UniProtKB-SubCell"/>
</dbReference>
<comment type="subunit">
    <text evidence="10">Interacts with FTSJ1; the interaction is direct, and required for 2'-O-methylation of position 34 in substrate tRNAs. Interacts with IRS4. Interacts with STK11/LKB1.</text>
</comment>
<dbReference type="RefSeq" id="XP_060540287.1">
    <property type="nucleotide sequence ID" value="XM_060684304.1"/>
</dbReference>
<comment type="function">
    <text evidence="9">Together with methyltransferase FTSJ1, methylates the 2'-O-ribose of nucleotides at position 34 of the tRNA anticodon loop of substrate tRNAs. Required for the correct positioning of the substrate tRNA for methylation. Required to suppress amino acid starvation-induced autophagy. Enhances the STK11/LKB1-induced cell growth suppression activity.</text>
</comment>
<sequence length="1111" mass="121680">METELLLAPITALEMVGDHLIAGEGPYVGIYSLSPDASPLARCSRQVLQNYTVHGIKEQQSLSPGGNQSSTLAIFGGKSFVVVELSFQSSSVELNEVFPFCELHDWIWDLQWMEGRTERPSSVAVALGHNSVALYDCVGQRVLQEVHCQEKCILYSAHLVGSRWETLVLVAGTVFHQLVVWRVTDQTDDTGRIKPRSRISGHSGVIFSICFLESQGILASASDDRSVRLWSICDLRTPPAVVPCLLVCYGHQSRVWSVRLLRDYIISIGEDSACLVWTYQGKIVHSFKGHKGQGLRAVAVDEERGWVFTGGADSGIRQWCLKERSSTGNRLRQLDFPSTGRKGSPRAVKLVDENHLLVMTDAGAVYSCDLTPKTWALLLEDAAYQSYSLLEVSKLASGGILCAMGNLSGQVKVFPFSSPAQSKELNLFEGKVHTLTWATELNRDPNTCNLFASGPAGALLRLEISWRPLGGTTVVVKQCFLLPVCKQRWHTCIAFLPRGEFLLCGDRRGSLMMFACKPTPGVEEAQGRDEPSCSTSETACALPGFSFPIGSGEPHAERPVSLLFGLHGKQGVTSVTCHGGFIYSTGRDSCYRQLQVKDRQLQVLRKQKPCKDLEWLEELRFGPNGSLRVLGFHATHFVIWSASSNEKLLCIPCGGGHRSWSYARCLSVETFAYIKSGEIWLYQSKDASSGQRILKAALHGKGMTCVCHVGTLEAPGRETISVFATGSEDNTVNVLAFNVQTRRVTQLAALGDHISSIRALTVVQNGLSQPERERISAMLFSAGGRAQIECYRLALSPKPGSSSGVACQLVHVASHRLDEQWDYKKNKHKLIKMDPETRYMSVVVLARMEEMELPGPLCFLAAACSDGSVRLFLLLENAKKLCLVAESFHHQHCVLKVEAFAYKMASGRRRHFMGSAATDGSIAFWDITAALGHFAAIVKTGDIQMKPLALESPVLTVQAHSCGVNSLHIQKTAERRFVVVSGGDNGSISVHVIEVKAESAAVGQETPARAGIQVIRKVSRLCAHAAHVTGVRLLHLNFLLSASVDQRLTLWSLCEDSLSFVWSKFCHVADVAALECWETEGHSCRGVICGQGLQVLSWGLDARGGEIKEVI</sequence>
<dbReference type="PROSITE" id="PS50294">
    <property type="entry name" value="WD_REPEATS_REGION"/>
    <property type="match status" value="1"/>
</dbReference>
<dbReference type="GeneID" id="117673955"/>
<evidence type="ECO:0000256" key="9">
    <source>
        <dbReference type="ARBA" id="ARBA00045751"/>
    </source>
</evidence>
<keyword evidence="3 11" id="KW-0853">WD repeat</keyword>
<dbReference type="PROSITE" id="PS50082">
    <property type="entry name" value="WD_REPEATS_2"/>
    <property type="match status" value="1"/>
</dbReference>
<dbReference type="PANTHER" id="PTHR14344">
    <property type="entry name" value="WD REPEAT PROTEIN"/>
    <property type="match status" value="1"/>
</dbReference>
<dbReference type="OrthoDB" id="5594999at2759"/>
<dbReference type="SMART" id="SM00320">
    <property type="entry name" value="WD40"/>
    <property type="match status" value="9"/>
</dbReference>
<evidence type="ECO:0000256" key="3">
    <source>
        <dbReference type="ARBA" id="ARBA00022574"/>
    </source>
</evidence>
<comment type="subcellular location">
    <subcellularLocation>
        <location evidence="1">Cytoplasm</location>
    </subcellularLocation>
</comment>
<comment type="similarity">
    <text evidence="6">Belongs to the WD repeat WDR6 family.</text>
</comment>
<evidence type="ECO:0000256" key="2">
    <source>
        <dbReference type="ARBA" id="ARBA00022490"/>
    </source>
</evidence>
<proteinExistence type="inferred from homology"/>
<dbReference type="Pfam" id="PF00400">
    <property type="entry name" value="WD40"/>
    <property type="match status" value="2"/>
</dbReference>
<protein>
    <recommendedName>
        <fullName evidence="7">tRNA (34-2'-O)-methyltransferase regulator WDR6</fullName>
    </recommendedName>
    <alternativeName>
        <fullName evidence="8">WD repeat-containing protein 6</fullName>
    </alternativeName>
</protein>
<dbReference type="KEGG" id="pgut:117673955"/>